<feature type="compositionally biased region" description="Polar residues" evidence="4">
    <location>
        <begin position="347"/>
        <end position="360"/>
    </location>
</feature>
<feature type="compositionally biased region" description="Polar residues" evidence="4">
    <location>
        <begin position="172"/>
        <end position="185"/>
    </location>
</feature>
<feature type="region of interest" description="Disordered" evidence="4">
    <location>
        <begin position="282"/>
        <end position="310"/>
    </location>
</feature>
<feature type="compositionally biased region" description="Basic residues" evidence="4">
    <location>
        <begin position="761"/>
        <end position="774"/>
    </location>
</feature>
<dbReference type="SUPFAM" id="SSF52113">
    <property type="entry name" value="BRCT domain"/>
    <property type="match status" value="1"/>
</dbReference>
<dbReference type="PANTHER" id="PTHR15321">
    <property type="entry name" value="TUMOR SUPPRESSOR P53-BINDING PROTEIN 1"/>
    <property type="match status" value="1"/>
</dbReference>
<feature type="compositionally biased region" description="Polar residues" evidence="4">
    <location>
        <begin position="736"/>
        <end position="753"/>
    </location>
</feature>
<feature type="region of interest" description="Disordered" evidence="4">
    <location>
        <begin position="163"/>
        <end position="203"/>
    </location>
</feature>
<keyword evidence="2" id="KW-0227">DNA damage</keyword>
<dbReference type="GO" id="GO:0045944">
    <property type="term" value="P:positive regulation of transcription by RNA polymerase II"/>
    <property type="evidence" value="ECO:0007669"/>
    <property type="project" value="TreeGrafter"/>
</dbReference>
<feature type="region of interest" description="Disordered" evidence="4">
    <location>
        <begin position="697"/>
        <end position="774"/>
    </location>
</feature>
<dbReference type="InterPro" id="IPR041297">
    <property type="entry name" value="Crb2_Tudor"/>
</dbReference>
<comment type="caution">
    <text evidence="6">The sequence shown here is derived from an EMBL/GenBank/DDBJ whole genome shotgun (WGS) entry which is preliminary data.</text>
</comment>
<feature type="region of interest" description="Disordered" evidence="4">
    <location>
        <begin position="1288"/>
        <end position="1318"/>
    </location>
</feature>
<feature type="compositionally biased region" description="Polar residues" evidence="4">
    <location>
        <begin position="807"/>
        <end position="819"/>
    </location>
</feature>
<dbReference type="GO" id="GO:0005634">
    <property type="term" value="C:nucleus"/>
    <property type="evidence" value="ECO:0007669"/>
    <property type="project" value="UniProtKB-SubCell"/>
</dbReference>
<dbReference type="InterPro" id="IPR036420">
    <property type="entry name" value="BRCT_dom_sf"/>
</dbReference>
<dbReference type="GO" id="GO:0000077">
    <property type="term" value="P:DNA damage checkpoint signaling"/>
    <property type="evidence" value="ECO:0007669"/>
    <property type="project" value="TreeGrafter"/>
</dbReference>
<feature type="compositionally biased region" description="Low complexity" evidence="4">
    <location>
        <begin position="850"/>
        <end position="870"/>
    </location>
</feature>
<comment type="subcellular location">
    <subcellularLocation>
        <location evidence="1">Nucleus</location>
    </subcellularLocation>
</comment>
<dbReference type="EMBL" id="AMGV01000021">
    <property type="protein sequence ID" value="KEF51880.1"/>
    <property type="molecule type" value="Genomic_DNA"/>
</dbReference>
<dbReference type="InterPro" id="IPR047249">
    <property type="entry name" value="BRCT_p53bp1-like_rpt1"/>
</dbReference>
<feature type="region of interest" description="Disordered" evidence="4">
    <location>
        <begin position="495"/>
        <end position="535"/>
    </location>
</feature>
<feature type="compositionally biased region" description="Polar residues" evidence="4">
    <location>
        <begin position="614"/>
        <end position="654"/>
    </location>
</feature>
<feature type="region of interest" description="Disordered" evidence="4">
    <location>
        <begin position="579"/>
        <end position="678"/>
    </location>
</feature>
<proteinExistence type="predicted"/>
<feature type="compositionally biased region" description="Basic and acidic residues" evidence="4">
    <location>
        <begin position="722"/>
        <end position="735"/>
    </location>
</feature>
<dbReference type="CDD" id="cd17745">
    <property type="entry name" value="BRCT_p53bp1_rpt1"/>
    <property type="match status" value="1"/>
</dbReference>
<evidence type="ECO:0000256" key="3">
    <source>
        <dbReference type="ARBA" id="ARBA00023242"/>
    </source>
</evidence>
<feature type="compositionally biased region" description="Polar residues" evidence="4">
    <location>
        <begin position="367"/>
        <end position="377"/>
    </location>
</feature>
<dbReference type="HOGENOM" id="CLU_002263_0_0_1"/>
<evidence type="ECO:0000313" key="7">
    <source>
        <dbReference type="Proteomes" id="UP000027920"/>
    </source>
</evidence>
<dbReference type="InterPro" id="IPR001357">
    <property type="entry name" value="BRCT_dom"/>
</dbReference>
<sequence length="1339" mass="146803">PDSERSTFENPNLQAIKAYYYQLSQTSPHRPVPLQNIWPTLPSTVSDSQLLHSSIDIDSQFCFIPPAPPSTTNGVVTAKAPVRMSQVDDTHTQELSPSHFDSYIHKSRSARHLEGGAGPNDNSDNDNGLQRHETQFTLHEGDEGHIDLISSFEQRLEGAQDLESEPAAGDFSPTQSGCAISQFPESQRFKTPATAGKKRRYNGDMVHTPYLPHNPLRQVTAQSNGNVMRLSQAFAATQADTSPLLHNGLVDLQSDRPSPNIELQPRPVTAATSSPLRMLPEFTRASTEPASRYISVKQSQAEREKQAEIQRQQELAEYNDDSDNGLADEQTQIIRSRRRGGIEQRVRSTLRQLSSPSRRANQGPPATKSSPVRPSIQHSPIQTLLATRVGYTIVSSPPSNDVVELDNDTEVETEQEDNADIAVTRSSQGAVALDVEDKENFSETGSEVPETTARLHQILNCFSTHVQNSPSLRRSNRCTNTSRNALDSSEPIAVANSQPSQLQRQRQIWSTSPKRAASDGIDFVPQSPTASPQPTLEARPLMSLHHTEREDDALATADEGPTLVDQLPTAIEPLSEDINNEISCNPHSTIPETSSNGQYVQNNSSQPWERRNPSEGSTHNQFETAESHLPPSTNHKQPSNVVDLSSPPVNTTAPGQKRKRLTDIAAEPSPQKSQSQLSFNASEALQVDIDLQVGPEVSTGELLPDNPSLQRRRAVMSPSGESPKKNEVSPSRADELSQTPLSRKHAGSTNTESDGPESTKKFTKRRKSYLRRDRKLSSESLSALKANLGVKPRTPRSSVWDIIASPPQKTGPATESLKSFSALIEEPQTSSRSKQKGRRLAKHTKKDMVSEPPATTSTETEQPSQSLESTALNDGQCGPMTPVITDPILAPNMVFACFIGKTRAYFPALCRGLSGGESKRFLIQWEGYDLDEIDEHGVRSLDLRVGDLVKVDLEGFPKVSYVVRGFRHKIGPETPKAGLPFITDIRGYKTAMVAPKQRKSLPAEMSTEAVKEVPLSAIYLDSIMWGQMKGRMFEFKLPPENSYFPHFSPPAERTTNPSTPISRLRRAQATGAALVPPSGLFANMTFAMSYDDKSRKSSLVDLVKTNGGHIVNESFQELLEPESLHLKAHFASYTFAALLTDSHSTKKAKYLQALALGIPCLSGKWIDACVGAGDVVDWTHYLLPAGVCFELDGAIKSRVLPYVSSSAAITVRGMIDSRPNLLTGARVIVVGTGDMRKGYRFLIQALGAESVEGASNLNAARRLLQSNKEGDHGKNQIGYIVVNNKTDGLEDTTSSDKPTKSEKRSTPLPGPGRSKDGHFKIISRMEIKQSLILGKLWIQ</sequence>
<dbReference type="PANTHER" id="PTHR15321:SF3">
    <property type="entry name" value="TP53-BINDING PROTEIN 1"/>
    <property type="match status" value="1"/>
</dbReference>
<feature type="region of interest" description="Disordered" evidence="4">
    <location>
        <begin position="107"/>
        <end position="129"/>
    </location>
</feature>
<gene>
    <name evidence="6" type="ORF">A1O9_12218</name>
</gene>
<feature type="compositionally biased region" description="Polar residues" evidence="4">
    <location>
        <begin position="580"/>
        <end position="607"/>
    </location>
</feature>
<feature type="domain" description="BRCT" evidence="5">
    <location>
        <begin position="1076"/>
        <end position="1183"/>
    </location>
</feature>
<feature type="region of interest" description="Disordered" evidence="4">
    <location>
        <begin position="787"/>
        <end position="878"/>
    </location>
</feature>
<accession>A0A072P8J5</accession>
<dbReference type="Pfam" id="PF18115">
    <property type="entry name" value="Tudor_3"/>
    <property type="match status" value="1"/>
</dbReference>
<evidence type="ECO:0000256" key="1">
    <source>
        <dbReference type="ARBA" id="ARBA00004123"/>
    </source>
</evidence>
<keyword evidence="7" id="KW-1185">Reference proteome</keyword>
<dbReference type="VEuPathDB" id="FungiDB:A1O9_12218"/>
<feature type="compositionally biased region" description="Basic residues" evidence="4">
    <location>
        <begin position="833"/>
        <end position="845"/>
    </location>
</feature>
<dbReference type="GO" id="GO:0042393">
    <property type="term" value="F:histone binding"/>
    <property type="evidence" value="ECO:0007669"/>
    <property type="project" value="TreeGrafter"/>
</dbReference>
<evidence type="ECO:0000259" key="5">
    <source>
        <dbReference type="PROSITE" id="PS50172"/>
    </source>
</evidence>
<dbReference type="Proteomes" id="UP000027920">
    <property type="component" value="Unassembled WGS sequence"/>
</dbReference>
<dbReference type="SMART" id="SM00292">
    <property type="entry name" value="BRCT"/>
    <property type="match status" value="1"/>
</dbReference>
<feature type="compositionally biased region" description="Polar residues" evidence="4">
    <location>
        <begin position="495"/>
        <end position="513"/>
    </location>
</feature>
<dbReference type="GeneID" id="25287112"/>
<dbReference type="RefSeq" id="XP_013254470.1">
    <property type="nucleotide sequence ID" value="XM_013399016.1"/>
</dbReference>
<dbReference type="InterPro" id="IPR047252">
    <property type="entry name" value="TP53BP1-like"/>
</dbReference>
<name>A0A072P8J5_9EURO</name>
<feature type="region of interest" description="Disordered" evidence="4">
    <location>
        <begin position="468"/>
        <end position="487"/>
    </location>
</feature>
<evidence type="ECO:0000256" key="4">
    <source>
        <dbReference type="SAM" id="MobiDB-lite"/>
    </source>
</evidence>
<reference evidence="6 7" key="1">
    <citation type="submission" date="2013-03" db="EMBL/GenBank/DDBJ databases">
        <title>The Genome Sequence of Exophiala aquamarina CBS 119918.</title>
        <authorList>
            <consortium name="The Broad Institute Genomics Platform"/>
            <person name="Cuomo C."/>
            <person name="de Hoog S."/>
            <person name="Gorbushina A."/>
            <person name="Walker B."/>
            <person name="Young S.K."/>
            <person name="Zeng Q."/>
            <person name="Gargeya S."/>
            <person name="Fitzgerald M."/>
            <person name="Haas B."/>
            <person name="Abouelleil A."/>
            <person name="Allen A.W."/>
            <person name="Alvarado L."/>
            <person name="Arachchi H.M."/>
            <person name="Berlin A.M."/>
            <person name="Chapman S.B."/>
            <person name="Gainer-Dewar J."/>
            <person name="Goldberg J."/>
            <person name="Griggs A."/>
            <person name="Gujja S."/>
            <person name="Hansen M."/>
            <person name="Howarth C."/>
            <person name="Imamovic A."/>
            <person name="Ireland A."/>
            <person name="Larimer J."/>
            <person name="McCowan C."/>
            <person name="Murphy C."/>
            <person name="Pearson M."/>
            <person name="Poon T.W."/>
            <person name="Priest M."/>
            <person name="Roberts A."/>
            <person name="Saif S."/>
            <person name="Shea T."/>
            <person name="Sisk P."/>
            <person name="Sykes S."/>
            <person name="Wortman J."/>
            <person name="Nusbaum C."/>
            <person name="Birren B."/>
        </authorList>
    </citation>
    <scope>NUCLEOTIDE SEQUENCE [LARGE SCALE GENOMIC DNA]</scope>
    <source>
        <strain evidence="6 7">CBS 119918</strain>
    </source>
</reference>
<dbReference type="OrthoDB" id="129353at2759"/>
<feature type="non-terminal residue" evidence="6">
    <location>
        <position position="1"/>
    </location>
</feature>
<evidence type="ECO:0000256" key="2">
    <source>
        <dbReference type="ARBA" id="ARBA00022763"/>
    </source>
</evidence>
<organism evidence="6 7">
    <name type="scientific">Exophiala aquamarina CBS 119918</name>
    <dbReference type="NCBI Taxonomy" id="1182545"/>
    <lineage>
        <taxon>Eukaryota</taxon>
        <taxon>Fungi</taxon>
        <taxon>Dikarya</taxon>
        <taxon>Ascomycota</taxon>
        <taxon>Pezizomycotina</taxon>
        <taxon>Eurotiomycetes</taxon>
        <taxon>Chaetothyriomycetidae</taxon>
        <taxon>Chaetothyriales</taxon>
        <taxon>Herpotrichiellaceae</taxon>
        <taxon>Exophiala</taxon>
    </lineage>
</organism>
<keyword evidence="3" id="KW-0539">Nucleus</keyword>
<dbReference type="Gene3D" id="3.40.50.10190">
    <property type="entry name" value="BRCT domain"/>
    <property type="match status" value="1"/>
</dbReference>
<dbReference type="PROSITE" id="PS50172">
    <property type="entry name" value="BRCT"/>
    <property type="match status" value="1"/>
</dbReference>
<dbReference type="STRING" id="1182545.A0A072P8J5"/>
<protein>
    <recommendedName>
        <fullName evidence="5">BRCT domain-containing protein</fullName>
    </recommendedName>
</protein>
<feature type="region of interest" description="Disordered" evidence="4">
    <location>
        <begin position="334"/>
        <end position="377"/>
    </location>
</feature>
<evidence type="ECO:0000313" key="6">
    <source>
        <dbReference type="EMBL" id="KEF51880.1"/>
    </source>
</evidence>